<accession>A0A5Q4ZEA4</accession>
<name>A0A5Q4ZEA4_9BURK</name>
<evidence type="ECO:0000313" key="2">
    <source>
        <dbReference type="Proteomes" id="UP000325811"/>
    </source>
</evidence>
<dbReference type="EMBL" id="LR699553">
    <property type="protein sequence ID" value="VVD29082.1"/>
    <property type="molecule type" value="Genomic_DNA"/>
</dbReference>
<dbReference type="KEGG" id="pdio:PDMSB3_2626"/>
<keyword evidence="2" id="KW-1185">Reference proteome</keyword>
<sequence length="54" mass="6069">MKASFSLEAVSDATCQHGVPPAWDMIARRGLGRRGQVLNWIGAKRYEALRRKGR</sequence>
<reference evidence="1 2" key="1">
    <citation type="submission" date="2019-08" db="EMBL/GenBank/DDBJ databases">
        <authorList>
            <person name="Herpell B J."/>
        </authorList>
    </citation>
    <scope>NUCLEOTIDE SEQUENCE [LARGE SCALE GENOMIC DNA]</scope>
    <source>
        <strain evidence="2">Msb3</strain>
    </source>
</reference>
<organism evidence="1 2">
    <name type="scientific">Paraburkholderia dioscoreae</name>
    <dbReference type="NCBI Taxonomy" id="2604047"/>
    <lineage>
        <taxon>Bacteria</taxon>
        <taxon>Pseudomonadati</taxon>
        <taxon>Pseudomonadota</taxon>
        <taxon>Betaproteobacteria</taxon>
        <taxon>Burkholderiales</taxon>
        <taxon>Burkholderiaceae</taxon>
        <taxon>Paraburkholderia</taxon>
    </lineage>
</organism>
<dbReference type="AlphaFoldDB" id="A0A5Q4ZEA4"/>
<gene>
    <name evidence="1" type="ORF">PDMSB3_2626</name>
</gene>
<evidence type="ECO:0000313" key="1">
    <source>
        <dbReference type="EMBL" id="VVD29082.1"/>
    </source>
</evidence>
<proteinExistence type="predicted"/>
<dbReference type="Proteomes" id="UP000325811">
    <property type="component" value="Chromosome I"/>
</dbReference>
<protein>
    <submittedName>
        <fullName evidence="1">Uncharacterized protein</fullName>
    </submittedName>
</protein>